<gene>
    <name evidence="1" type="ORF">EDD72_1326</name>
</gene>
<protein>
    <submittedName>
        <fullName evidence="1">Inhibitor of sigma-G Gin protein</fullName>
    </submittedName>
</protein>
<dbReference type="EMBL" id="SMAB01000032">
    <property type="protein sequence ID" value="TCS77950.1"/>
    <property type="molecule type" value="Genomic_DNA"/>
</dbReference>
<organism evidence="1 2">
    <name type="scientific">Tepidibacillus fermentans</name>
    <dbReference type="NCBI Taxonomy" id="1281767"/>
    <lineage>
        <taxon>Bacteria</taxon>
        <taxon>Bacillati</taxon>
        <taxon>Bacillota</taxon>
        <taxon>Bacilli</taxon>
        <taxon>Bacillales</taxon>
        <taxon>Bacillaceae</taxon>
        <taxon>Tepidibacillus</taxon>
    </lineage>
</organism>
<reference evidence="1 2" key="1">
    <citation type="submission" date="2019-03" db="EMBL/GenBank/DDBJ databases">
        <title>Genomic Encyclopedia of Type Strains, Phase IV (KMG-IV): sequencing the most valuable type-strain genomes for metagenomic binning, comparative biology and taxonomic classification.</title>
        <authorList>
            <person name="Goeker M."/>
        </authorList>
    </citation>
    <scope>NUCLEOTIDE SEQUENCE [LARGE SCALE GENOMIC DNA]</scope>
    <source>
        <strain evidence="1 2">DSM 23802</strain>
    </source>
</reference>
<dbReference type="Proteomes" id="UP000295788">
    <property type="component" value="Unassembled WGS sequence"/>
</dbReference>
<evidence type="ECO:0000313" key="1">
    <source>
        <dbReference type="EMBL" id="TCS77950.1"/>
    </source>
</evidence>
<proteinExistence type="predicted"/>
<name>A0A4R3K5F4_9BACI</name>
<dbReference type="InterPro" id="IPR019700">
    <property type="entry name" value="Sigma-G_inhibitor_Gin"/>
</dbReference>
<evidence type="ECO:0000313" key="2">
    <source>
        <dbReference type="Proteomes" id="UP000295788"/>
    </source>
</evidence>
<dbReference type="Pfam" id="PF10764">
    <property type="entry name" value="Gin"/>
    <property type="match status" value="1"/>
</dbReference>
<dbReference type="OrthoDB" id="2886653at2"/>
<dbReference type="AlphaFoldDB" id="A0A4R3K5F4"/>
<comment type="caution">
    <text evidence="1">The sequence shown here is derived from an EMBL/GenBank/DDBJ whole genome shotgun (WGS) entry which is preliminary data.</text>
</comment>
<sequence length="59" mass="6987">MKSIEHICVMCGHKEKEGIFIQGGFICDDCEEDIVHTEVEDEKYHYFVQQLKQLWLKNA</sequence>
<accession>A0A4R3K5F4</accession>
<dbReference type="RefSeq" id="WP_132770745.1">
    <property type="nucleotide sequence ID" value="NZ_SMAB01000032.1"/>
</dbReference>
<keyword evidence="2" id="KW-1185">Reference proteome</keyword>